<sequence>MKDLDDFKRDYVDIYWLHLPTDIEKHLLEIIELYKEKKIRYIGVSNFNLEECKKAKNILEKNGIPQKKSLMNFLFNRKVKKLTNLYKVMISVARRHDIKVPQVAIAFCASKGVIPMVGCRKPEQVHDLSHAADIRLSDNEIKKLEEAADMTNIKIMGADIFRPFVLKDK</sequence>
<accession>A0A1H3FNU0</accession>
<dbReference type="InterPro" id="IPR018170">
    <property type="entry name" value="Aldo/ket_reductase_CS"/>
</dbReference>
<dbReference type="EMBL" id="FNPG01000005">
    <property type="protein sequence ID" value="SDX91794.1"/>
    <property type="molecule type" value="Genomic_DNA"/>
</dbReference>
<dbReference type="AlphaFoldDB" id="A0A1H3FNU0"/>
<evidence type="ECO:0000313" key="3">
    <source>
        <dbReference type="EMBL" id="SDX91794.1"/>
    </source>
</evidence>
<dbReference type="InterPro" id="IPR050523">
    <property type="entry name" value="AKR_Detox_Biosynth"/>
</dbReference>
<dbReference type="GO" id="GO:0005829">
    <property type="term" value="C:cytosol"/>
    <property type="evidence" value="ECO:0007669"/>
    <property type="project" value="TreeGrafter"/>
</dbReference>
<organism evidence="3 4">
    <name type="scientific">Lachnobacterium bovis DSM 14045</name>
    <dbReference type="NCBI Taxonomy" id="1122142"/>
    <lineage>
        <taxon>Bacteria</taxon>
        <taxon>Bacillati</taxon>
        <taxon>Bacillota</taxon>
        <taxon>Clostridia</taxon>
        <taxon>Lachnospirales</taxon>
        <taxon>Lachnospiraceae</taxon>
        <taxon>Lachnobacterium</taxon>
    </lineage>
</organism>
<dbReference type="GO" id="GO:0016491">
    <property type="term" value="F:oxidoreductase activity"/>
    <property type="evidence" value="ECO:0007669"/>
    <property type="project" value="UniProtKB-KW"/>
</dbReference>
<dbReference type="SUPFAM" id="SSF51430">
    <property type="entry name" value="NAD(P)-linked oxidoreductase"/>
    <property type="match status" value="1"/>
</dbReference>
<name>A0A1H3FNU0_9FIRM</name>
<gene>
    <name evidence="3" type="ORF">SAMN02910414_00288</name>
</gene>
<feature type="domain" description="NADP-dependent oxidoreductase" evidence="2">
    <location>
        <begin position="4"/>
        <end position="64"/>
    </location>
</feature>
<dbReference type="PRINTS" id="PR00069">
    <property type="entry name" value="ALDKETRDTASE"/>
</dbReference>
<evidence type="ECO:0000256" key="1">
    <source>
        <dbReference type="ARBA" id="ARBA00023002"/>
    </source>
</evidence>
<reference evidence="3 4" key="1">
    <citation type="submission" date="2016-10" db="EMBL/GenBank/DDBJ databases">
        <authorList>
            <person name="de Groot N.N."/>
        </authorList>
    </citation>
    <scope>NUCLEOTIDE SEQUENCE [LARGE SCALE GENOMIC DNA]</scope>
    <source>
        <strain evidence="3 4">DSM 14045</strain>
    </source>
</reference>
<dbReference type="Gene3D" id="3.20.20.100">
    <property type="entry name" value="NADP-dependent oxidoreductase domain"/>
    <property type="match status" value="2"/>
</dbReference>
<dbReference type="Proteomes" id="UP000183918">
    <property type="component" value="Unassembled WGS sequence"/>
</dbReference>
<evidence type="ECO:0000313" key="4">
    <source>
        <dbReference type="Proteomes" id="UP000183918"/>
    </source>
</evidence>
<dbReference type="PANTHER" id="PTHR43364:SF4">
    <property type="entry name" value="NAD(P)-LINKED OXIDOREDUCTASE SUPERFAMILY PROTEIN"/>
    <property type="match status" value="1"/>
</dbReference>
<dbReference type="PANTHER" id="PTHR43364">
    <property type="entry name" value="NADH-SPECIFIC METHYLGLYOXAL REDUCTASE-RELATED"/>
    <property type="match status" value="1"/>
</dbReference>
<keyword evidence="1" id="KW-0560">Oxidoreductase</keyword>
<dbReference type="Pfam" id="PF00248">
    <property type="entry name" value="Aldo_ket_red"/>
    <property type="match status" value="2"/>
</dbReference>
<dbReference type="InterPro" id="IPR020471">
    <property type="entry name" value="AKR"/>
</dbReference>
<dbReference type="STRING" id="1122142.SAMN02910414_00288"/>
<dbReference type="InterPro" id="IPR023210">
    <property type="entry name" value="NADP_OxRdtase_dom"/>
</dbReference>
<protein>
    <submittedName>
        <fullName evidence="3">Aldo/keto reductase family protein</fullName>
    </submittedName>
</protein>
<dbReference type="PROSITE" id="PS00062">
    <property type="entry name" value="ALDOKETO_REDUCTASE_2"/>
    <property type="match status" value="1"/>
</dbReference>
<proteinExistence type="predicted"/>
<feature type="domain" description="NADP-dependent oxidoreductase" evidence="2">
    <location>
        <begin position="79"/>
        <end position="148"/>
    </location>
</feature>
<dbReference type="InterPro" id="IPR036812">
    <property type="entry name" value="NAD(P)_OxRdtase_dom_sf"/>
</dbReference>
<keyword evidence="4" id="KW-1185">Reference proteome</keyword>
<evidence type="ECO:0000259" key="2">
    <source>
        <dbReference type="Pfam" id="PF00248"/>
    </source>
</evidence>